<gene>
    <name evidence="1" type="ORF">COA08_00680</name>
</gene>
<evidence type="ECO:0000313" key="2">
    <source>
        <dbReference type="Proteomes" id="UP000221438"/>
    </source>
</evidence>
<comment type="caution">
    <text evidence="1">The sequence shown here is derived from an EMBL/GenBank/DDBJ whole genome shotgun (WGS) entry which is preliminary data.</text>
</comment>
<dbReference type="AlphaFoldDB" id="A0A2B1DHV0"/>
<accession>A0A2B1DHV0</accession>
<dbReference type="EMBL" id="NUJQ01000001">
    <property type="protein sequence ID" value="PGQ12391.1"/>
    <property type="molecule type" value="Genomic_DNA"/>
</dbReference>
<organism evidence="1 2">
    <name type="scientific">Bacillus cereus</name>
    <dbReference type="NCBI Taxonomy" id="1396"/>
    <lineage>
        <taxon>Bacteria</taxon>
        <taxon>Bacillati</taxon>
        <taxon>Bacillota</taxon>
        <taxon>Bacilli</taxon>
        <taxon>Bacillales</taxon>
        <taxon>Bacillaceae</taxon>
        <taxon>Bacillus</taxon>
        <taxon>Bacillus cereus group</taxon>
    </lineage>
</organism>
<evidence type="ECO:0000313" key="1">
    <source>
        <dbReference type="EMBL" id="PGQ12391.1"/>
    </source>
</evidence>
<reference evidence="1 2" key="1">
    <citation type="submission" date="2017-09" db="EMBL/GenBank/DDBJ databases">
        <title>Large-scale bioinformatics analysis of Bacillus genomes uncovers conserved roles of natural products in bacterial physiology.</title>
        <authorList>
            <consortium name="Agbiome Team Llc"/>
            <person name="Bleich R.M."/>
            <person name="Grubbs K.J."/>
            <person name="Santa Maria K.C."/>
            <person name="Allen S.E."/>
            <person name="Farag S."/>
            <person name="Shank E.A."/>
            <person name="Bowers A."/>
        </authorList>
    </citation>
    <scope>NUCLEOTIDE SEQUENCE [LARGE SCALE GENOMIC DNA]</scope>
    <source>
        <strain evidence="1 2">AFS046104</strain>
    </source>
</reference>
<name>A0A2B1DHV0_BACCE</name>
<protein>
    <submittedName>
        <fullName evidence="1">Peptidase T</fullName>
    </submittedName>
</protein>
<proteinExistence type="predicted"/>
<dbReference type="Proteomes" id="UP000221438">
    <property type="component" value="Unassembled WGS sequence"/>
</dbReference>
<sequence length="59" mass="7011">MLVTIRKSFIIQLRLFYIIEGNENVLLETVCKGIFSYYHVVKVSSRIVHSIFMCFCYNM</sequence>